<comment type="caution">
    <text evidence="13">The sequence shown here is derived from an EMBL/GenBank/DDBJ whole genome shotgun (WGS) entry which is preliminary data.</text>
</comment>
<evidence type="ECO:0000256" key="6">
    <source>
        <dbReference type="ARBA" id="ARBA00022741"/>
    </source>
</evidence>
<dbReference type="Pfam" id="PF00512">
    <property type="entry name" value="HisKA"/>
    <property type="match status" value="1"/>
</dbReference>
<dbReference type="InterPro" id="IPR004358">
    <property type="entry name" value="Sig_transdc_His_kin-like_C"/>
</dbReference>
<dbReference type="InterPro" id="IPR003594">
    <property type="entry name" value="HATPase_dom"/>
</dbReference>
<dbReference type="InterPro" id="IPR036097">
    <property type="entry name" value="HisK_dim/P_sf"/>
</dbReference>
<organism evidence="13 14">
    <name type="scientific">Leptothoe kymatousa TAU-MAC 1615</name>
    <dbReference type="NCBI Taxonomy" id="2364775"/>
    <lineage>
        <taxon>Bacteria</taxon>
        <taxon>Bacillati</taxon>
        <taxon>Cyanobacteriota</taxon>
        <taxon>Cyanophyceae</taxon>
        <taxon>Nodosilineales</taxon>
        <taxon>Cymatolegaceae</taxon>
        <taxon>Leptothoe</taxon>
        <taxon>Leptothoe kymatousa</taxon>
    </lineage>
</organism>
<keyword evidence="4" id="KW-0597">Phosphoprotein</keyword>
<dbReference type="EC" id="2.7.13.3" evidence="3"/>
<evidence type="ECO:0000256" key="8">
    <source>
        <dbReference type="ARBA" id="ARBA00022840"/>
    </source>
</evidence>
<feature type="domain" description="Histidine kinase" evidence="11">
    <location>
        <begin position="340"/>
        <end position="591"/>
    </location>
</feature>
<dbReference type="PANTHER" id="PTHR43065:SF10">
    <property type="entry name" value="PEROXIDE STRESS-ACTIVATED HISTIDINE KINASE MAK3"/>
    <property type="match status" value="1"/>
</dbReference>
<dbReference type="InterPro" id="IPR036890">
    <property type="entry name" value="HATPase_C_sf"/>
</dbReference>
<proteinExistence type="predicted"/>
<dbReference type="RefSeq" id="WP_215619375.1">
    <property type="nucleotide sequence ID" value="NZ_JADOER010000013.1"/>
</dbReference>
<dbReference type="Gene3D" id="6.10.340.10">
    <property type="match status" value="1"/>
</dbReference>
<evidence type="ECO:0000256" key="4">
    <source>
        <dbReference type="ARBA" id="ARBA00022553"/>
    </source>
</evidence>
<comment type="catalytic activity">
    <reaction evidence="1">
        <text>ATP + protein L-histidine = ADP + protein N-phospho-L-histidine.</text>
        <dbReference type="EC" id="2.7.13.3"/>
    </reaction>
</comment>
<evidence type="ECO:0000256" key="10">
    <source>
        <dbReference type="SAM" id="Phobius"/>
    </source>
</evidence>
<dbReference type="SUPFAM" id="SSF158472">
    <property type="entry name" value="HAMP domain-like"/>
    <property type="match status" value="1"/>
</dbReference>
<keyword evidence="9" id="KW-0902">Two-component regulatory system</keyword>
<feature type="domain" description="HAMP" evidence="12">
    <location>
        <begin position="263"/>
        <end position="316"/>
    </location>
</feature>
<keyword evidence="6" id="KW-0547">Nucleotide-binding</keyword>
<dbReference type="PRINTS" id="PR00344">
    <property type="entry name" value="BCTRLSENSOR"/>
</dbReference>
<dbReference type="GO" id="GO:0016301">
    <property type="term" value="F:kinase activity"/>
    <property type="evidence" value="ECO:0007669"/>
    <property type="project" value="UniProtKB-KW"/>
</dbReference>
<keyword evidence="8" id="KW-0067">ATP-binding</keyword>
<protein>
    <recommendedName>
        <fullName evidence="3">histidine kinase</fullName>
        <ecNumber evidence="3">2.7.13.3</ecNumber>
    </recommendedName>
</protein>
<dbReference type="Proteomes" id="UP001196661">
    <property type="component" value="Unassembled WGS sequence"/>
</dbReference>
<accession>A0ABS5Y7A7</accession>
<evidence type="ECO:0000259" key="12">
    <source>
        <dbReference type="PROSITE" id="PS50885"/>
    </source>
</evidence>
<dbReference type="Pfam" id="PF02518">
    <property type="entry name" value="HATPase_c"/>
    <property type="match status" value="1"/>
</dbReference>
<dbReference type="Gene3D" id="3.30.565.10">
    <property type="entry name" value="Histidine kinase-like ATPase, C-terminal domain"/>
    <property type="match status" value="1"/>
</dbReference>
<dbReference type="SUPFAM" id="SSF47384">
    <property type="entry name" value="Homodimeric domain of signal transducing histidine kinase"/>
    <property type="match status" value="1"/>
</dbReference>
<dbReference type="Gene3D" id="1.10.287.130">
    <property type="match status" value="1"/>
</dbReference>
<reference evidence="13 14" key="1">
    <citation type="journal article" date="2021" name="Mar. Drugs">
        <title>Genome Reduction and Secondary Metabolism of the Marine Sponge-Associated Cyanobacterium Leptothoe.</title>
        <authorList>
            <person name="Konstantinou D."/>
            <person name="Popin R.V."/>
            <person name="Fewer D.P."/>
            <person name="Sivonen K."/>
            <person name="Gkelis S."/>
        </authorList>
    </citation>
    <scope>NUCLEOTIDE SEQUENCE [LARGE SCALE GENOMIC DNA]</scope>
    <source>
        <strain evidence="13 14">TAU-MAC 1615</strain>
    </source>
</reference>
<evidence type="ECO:0000256" key="3">
    <source>
        <dbReference type="ARBA" id="ARBA00012438"/>
    </source>
</evidence>
<dbReference type="PANTHER" id="PTHR43065">
    <property type="entry name" value="SENSOR HISTIDINE KINASE"/>
    <property type="match status" value="1"/>
</dbReference>
<dbReference type="InterPro" id="IPR003661">
    <property type="entry name" value="HisK_dim/P_dom"/>
</dbReference>
<dbReference type="SMART" id="SM00388">
    <property type="entry name" value="HisKA"/>
    <property type="match status" value="1"/>
</dbReference>
<evidence type="ECO:0000259" key="11">
    <source>
        <dbReference type="PROSITE" id="PS50109"/>
    </source>
</evidence>
<dbReference type="PROSITE" id="PS50885">
    <property type="entry name" value="HAMP"/>
    <property type="match status" value="1"/>
</dbReference>
<sequence>MLRSPCSIRVLDPVLSYKKFRWPHQYCRAYFRRLSIGKKIGLGYGGALAIAMLGSMGGMAWAAHHQRLATDYAEQIRTQTETIQRLQIDVLTAQLELRSLITYTNQPDKFIATNYRLNHGLKAVANDLQQLAALPIEDQPYQKQLSTLAVDYISILNAYQQQIDQFVFNVDQILFQKQAPILSEAQQIKVSSDLLNTFLNEPAVEEFNQLPRKIGPVLRRTQNALVISQAQLAEVERYSRQVTLWSFAISTLLAATIAYCINRAITQPIQHLTFAARDSIQSANFDVQVPVKADDEIGTLTMAVNEYISGVKRLLEERQATEQKLIQAEKMSSLGQLVAGIAHEINNPINFIHGNLAHLERYTEDLFYLISTLEQQLKQCTEIDVDDIEKIKDDIDFNFLTADFPKILESLSIGSERIRTIVKGLRTFSRLDEADMKTVDIHDDLENTLLILGHRFNNALNIQVERDYGELPLIECYSGELNQVFLNILANSIDALEEAPTKQPQITIRTCHNPDKGTITICIEDNGPGIPKKIQDKIFNPFFTTKEVGKGTGLGMSISYQIITERHRGSLVCNSTLGQGAAFVMKIPARQSE</sequence>
<evidence type="ECO:0000256" key="2">
    <source>
        <dbReference type="ARBA" id="ARBA00004370"/>
    </source>
</evidence>
<comment type="subcellular location">
    <subcellularLocation>
        <location evidence="2">Membrane</location>
    </subcellularLocation>
</comment>
<keyword evidence="10" id="KW-0812">Transmembrane</keyword>
<dbReference type="InterPro" id="IPR005467">
    <property type="entry name" value="His_kinase_dom"/>
</dbReference>
<dbReference type="CDD" id="cd00082">
    <property type="entry name" value="HisKA"/>
    <property type="match status" value="1"/>
</dbReference>
<evidence type="ECO:0000256" key="9">
    <source>
        <dbReference type="ARBA" id="ARBA00023012"/>
    </source>
</evidence>
<keyword evidence="10" id="KW-0472">Membrane</keyword>
<feature type="transmembrane region" description="Helical" evidence="10">
    <location>
        <begin position="42"/>
        <end position="63"/>
    </location>
</feature>
<evidence type="ECO:0000313" key="14">
    <source>
        <dbReference type="Proteomes" id="UP001196661"/>
    </source>
</evidence>
<keyword evidence="5" id="KW-0808">Transferase</keyword>
<dbReference type="EMBL" id="JADOER010000013">
    <property type="protein sequence ID" value="MBT9313486.1"/>
    <property type="molecule type" value="Genomic_DNA"/>
</dbReference>
<evidence type="ECO:0000256" key="5">
    <source>
        <dbReference type="ARBA" id="ARBA00022679"/>
    </source>
</evidence>
<keyword evidence="7 13" id="KW-0418">Kinase</keyword>
<dbReference type="SUPFAM" id="SSF55874">
    <property type="entry name" value="ATPase domain of HSP90 chaperone/DNA topoisomerase II/histidine kinase"/>
    <property type="match status" value="1"/>
</dbReference>
<dbReference type="CDD" id="cd06225">
    <property type="entry name" value="HAMP"/>
    <property type="match status" value="1"/>
</dbReference>
<name>A0ABS5Y7A7_9CYAN</name>
<keyword evidence="10" id="KW-1133">Transmembrane helix</keyword>
<dbReference type="PROSITE" id="PS50109">
    <property type="entry name" value="HIS_KIN"/>
    <property type="match status" value="1"/>
</dbReference>
<dbReference type="SMART" id="SM00387">
    <property type="entry name" value="HATPase_c"/>
    <property type="match status" value="1"/>
</dbReference>
<evidence type="ECO:0000313" key="13">
    <source>
        <dbReference type="EMBL" id="MBT9313486.1"/>
    </source>
</evidence>
<evidence type="ECO:0000256" key="1">
    <source>
        <dbReference type="ARBA" id="ARBA00000085"/>
    </source>
</evidence>
<keyword evidence="14" id="KW-1185">Reference proteome</keyword>
<evidence type="ECO:0000256" key="7">
    <source>
        <dbReference type="ARBA" id="ARBA00022777"/>
    </source>
</evidence>
<dbReference type="InterPro" id="IPR003660">
    <property type="entry name" value="HAMP_dom"/>
</dbReference>
<gene>
    <name evidence="13" type="ORF">IXB28_14830</name>
</gene>